<gene>
    <name evidence="1" type="ORF">EEL30_21725</name>
</gene>
<evidence type="ECO:0000313" key="1">
    <source>
        <dbReference type="EMBL" id="QDX94663.1"/>
    </source>
</evidence>
<protein>
    <submittedName>
        <fullName evidence="1">DUF1273 family protein</fullName>
    </submittedName>
</protein>
<dbReference type="Proteomes" id="UP000319432">
    <property type="component" value="Chromosome"/>
</dbReference>
<dbReference type="Pfam" id="PF06908">
    <property type="entry name" value="YpsA"/>
    <property type="match status" value="1"/>
</dbReference>
<dbReference type="PANTHER" id="PTHR38440">
    <property type="entry name" value="UPF0398 PROTEIN YPSA"/>
    <property type="match status" value="1"/>
</dbReference>
<reference evidence="1 2" key="1">
    <citation type="submission" date="2018-11" db="EMBL/GenBank/DDBJ databases">
        <title>Phylogenetic determinants of toxin gene distribution in genomes of Brevibacillus laterosporus.</title>
        <authorList>
            <person name="Glare T.R."/>
            <person name="Durrant A."/>
            <person name="Berry C."/>
            <person name="Palma L."/>
            <person name="Ormskirk M."/>
            <person name="Cox M.O."/>
        </authorList>
    </citation>
    <scope>NUCLEOTIDE SEQUENCE [LARGE SCALE GENOMIC DNA]</scope>
    <source>
        <strain evidence="1 2">1821L</strain>
    </source>
</reference>
<dbReference type="OrthoDB" id="1795759at2"/>
<dbReference type="Gene3D" id="3.40.50.450">
    <property type="match status" value="1"/>
</dbReference>
<sequence>MVDFRKILEQRNSEEYKLEQAAKVERKRLKEELRKKTACFTGHRPDKLGGYDMKNPTMMKLKEKLIETIEAVIKQEGITRFISGGALGTDTLAFYCVHRLKSKYPHIQNILSVPFENQDKVWSVEQKKWYRKMFDLADEAIYVDTLNEYIVKDTVTGDYHPTKLQKRNEHMIDRSSVVIAVYDGNKGGTANCLWYARKSVDSRVVYRLHPNYDFELDISYMGYC</sequence>
<dbReference type="EMBL" id="CP033464">
    <property type="protein sequence ID" value="QDX94663.1"/>
    <property type="molecule type" value="Genomic_DNA"/>
</dbReference>
<proteinExistence type="predicted"/>
<name>A0A518VCE7_BRELA</name>
<keyword evidence="2" id="KW-1185">Reference proteome</keyword>
<dbReference type="AlphaFoldDB" id="A0A518VCE7"/>
<evidence type="ECO:0000313" key="2">
    <source>
        <dbReference type="Proteomes" id="UP000319432"/>
    </source>
</evidence>
<dbReference type="InterPro" id="IPR010697">
    <property type="entry name" value="YspA"/>
</dbReference>
<dbReference type="PANTHER" id="PTHR38440:SF1">
    <property type="entry name" value="UPF0398 PROTEIN SPR0331"/>
    <property type="match status" value="1"/>
</dbReference>
<organism evidence="1 2">
    <name type="scientific">Brevibacillus laterosporus</name>
    <name type="common">Bacillus laterosporus</name>
    <dbReference type="NCBI Taxonomy" id="1465"/>
    <lineage>
        <taxon>Bacteria</taxon>
        <taxon>Bacillati</taxon>
        <taxon>Bacillota</taxon>
        <taxon>Bacilli</taxon>
        <taxon>Bacillales</taxon>
        <taxon>Paenibacillaceae</taxon>
        <taxon>Brevibacillus</taxon>
    </lineage>
</organism>
<dbReference type="SUPFAM" id="SSF102405">
    <property type="entry name" value="MCP/YpsA-like"/>
    <property type="match status" value="1"/>
</dbReference>
<accession>A0A518VCE7</accession>